<organism evidence="1">
    <name type="scientific">marine sediment metagenome</name>
    <dbReference type="NCBI Taxonomy" id="412755"/>
    <lineage>
        <taxon>unclassified sequences</taxon>
        <taxon>metagenomes</taxon>
        <taxon>ecological metagenomes</taxon>
    </lineage>
</organism>
<dbReference type="EMBL" id="BARV01015719">
    <property type="protein sequence ID" value="GAI32352.1"/>
    <property type="molecule type" value="Genomic_DNA"/>
</dbReference>
<gene>
    <name evidence="1" type="ORF">S06H3_27126</name>
</gene>
<sequence>MSPTKAVDLVKALSTTQVMVLDTNPARTYALLINPSAEEVFLGMGIPAVVDRGIPLLSAGSSYEINFTNPWHGSIYAVSKAGAPNLLITEW</sequence>
<dbReference type="AlphaFoldDB" id="X1ML34"/>
<proteinExistence type="predicted"/>
<accession>X1ML34</accession>
<name>X1ML34_9ZZZZ</name>
<comment type="caution">
    <text evidence="1">The sequence shown here is derived from an EMBL/GenBank/DDBJ whole genome shotgun (WGS) entry which is preliminary data.</text>
</comment>
<protein>
    <submittedName>
        <fullName evidence="1">Uncharacterized protein</fullName>
    </submittedName>
</protein>
<reference evidence="1" key="1">
    <citation type="journal article" date="2014" name="Front. Microbiol.">
        <title>High frequency of phylogenetically diverse reductive dehalogenase-homologous genes in deep subseafloor sedimentary metagenomes.</title>
        <authorList>
            <person name="Kawai M."/>
            <person name="Futagami T."/>
            <person name="Toyoda A."/>
            <person name="Takaki Y."/>
            <person name="Nishi S."/>
            <person name="Hori S."/>
            <person name="Arai W."/>
            <person name="Tsubouchi T."/>
            <person name="Morono Y."/>
            <person name="Uchiyama I."/>
            <person name="Ito T."/>
            <person name="Fujiyama A."/>
            <person name="Inagaki F."/>
            <person name="Takami H."/>
        </authorList>
    </citation>
    <scope>NUCLEOTIDE SEQUENCE</scope>
    <source>
        <strain evidence="1">Expedition CK06-06</strain>
    </source>
</reference>
<evidence type="ECO:0000313" key="1">
    <source>
        <dbReference type="EMBL" id="GAI32352.1"/>
    </source>
</evidence>